<reference evidence="8" key="2">
    <citation type="submission" date="2020-09" db="EMBL/GenBank/DDBJ databases">
        <authorList>
            <person name="Sun Q."/>
            <person name="Zhou Y."/>
        </authorList>
    </citation>
    <scope>NUCLEOTIDE SEQUENCE</scope>
    <source>
        <strain evidence="8">CGMCC 1.15290</strain>
    </source>
</reference>
<evidence type="ECO:0000259" key="7">
    <source>
        <dbReference type="PROSITE" id="PS51085"/>
    </source>
</evidence>
<keyword evidence="2" id="KW-0001">2Fe-2S</keyword>
<organism evidence="8 9">
    <name type="scientific">Filimonas zeae</name>
    <dbReference type="NCBI Taxonomy" id="1737353"/>
    <lineage>
        <taxon>Bacteria</taxon>
        <taxon>Pseudomonadati</taxon>
        <taxon>Bacteroidota</taxon>
        <taxon>Chitinophagia</taxon>
        <taxon>Chitinophagales</taxon>
        <taxon>Chitinophagaceae</taxon>
        <taxon>Filimonas</taxon>
    </lineage>
</organism>
<evidence type="ECO:0000256" key="3">
    <source>
        <dbReference type="ARBA" id="ARBA00022723"/>
    </source>
</evidence>
<dbReference type="Pfam" id="PF00111">
    <property type="entry name" value="Fer2"/>
    <property type="match status" value="1"/>
</dbReference>
<dbReference type="CDD" id="cd00207">
    <property type="entry name" value="fer2"/>
    <property type="match status" value="1"/>
</dbReference>
<dbReference type="GO" id="GO:0140647">
    <property type="term" value="P:P450-containing electron transport chain"/>
    <property type="evidence" value="ECO:0007669"/>
    <property type="project" value="InterPro"/>
</dbReference>
<dbReference type="AlphaFoldDB" id="A0A917J186"/>
<evidence type="ECO:0000256" key="2">
    <source>
        <dbReference type="ARBA" id="ARBA00022714"/>
    </source>
</evidence>
<comment type="caution">
    <text evidence="8">The sequence shown here is derived from an EMBL/GenBank/DDBJ whole genome shotgun (WGS) entry which is preliminary data.</text>
</comment>
<evidence type="ECO:0000313" key="9">
    <source>
        <dbReference type="Proteomes" id="UP000627292"/>
    </source>
</evidence>
<dbReference type="InterPro" id="IPR012675">
    <property type="entry name" value="Beta-grasp_dom_sf"/>
</dbReference>
<name>A0A917J186_9BACT</name>
<dbReference type="PANTHER" id="PTHR23426">
    <property type="entry name" value="FERREDOXIN/ADRENODOXIN"/>
    <property type="match status" value="1"/>
</dbReference>
<comment type="similarity">
    <text evidence="1">Belongs to the adrenodoxin/putidaredoxin family.</text>
</comment>
<dbReference type="PROSITE" id="PS51085">
    <property type="entry name" value="2FE2S_FER_2"/>
    <property type="match status" value="1"/>
</dbReference>
<keyword evidence="3" id="KW-0479">Metal-binding</keyword>
<keyword evidence="5" id="KW-0411">Iron-sulfur</keyword>
<dbReference type="Gene3D" id="3.10.20.30">
    <property type="match status" value="1"/>
</dbReference>
<dbReference type="SUPFAM" id="SSF54292">
    <property type="entry name" value="2Fe-2S ferredoxin-like"/>
    <property type="match status" value="1"/>
</dbReference>
<gene>
    <name evidence="8" type="ORF">GCM10011379_38540</name>
</gene>
<proteinExistence type="inferred from homology"/>
<dbReference type="EMBL" id="BMIB01000004">
    <property type="protein sequence ID" value="GGH75209.1"/>
    <property type="molecule type" value="Genomic_DNA"/>
</dbReference>
<keyword evidence="4" id="KW-0408">Iron</keyword>
<evidence type="ECO:0000256" key="4">
    <source>
        <dbReference type="ARBA" id="ARBA00023004"/>
    </source>
</evidence>
<dbReference type="InterPro" id="IPR001041">
    <property type="entry name" value="2Fe-2S_ferredoxin-type"/>
</dbReference>
<keyword evidence="9" id="KW-1185">Reference proteome</keyword>
<dbReference type="InterPro" id="IPR001055">
    <property type="entry name" value="Adrenodoxin-like"/>
</dbReference>
<dbReference type="RefSeq" id="WP_229687923.1">
    <property type="nucleotide sequence ID" value="NZ_BMIB01000004.1"/>
</dbReference>
<dbReference type="InterPro" id="IPR036010">
    <property type="entry name" value="2Fe-2S_ferredoxin-like_sf"/>
</dbReference>
<dbReference type="GO" id="GO:0009055">
    <property type="term" value="F:electron transfer activity"/>
    <property type="evidence" value="ECO:0007669"/>
    <property type="project" value="TreeGrafter"/>
</dbReference>
<feature type="domain" description="2Fe-2S ferredoxin-type" evidence="7">
    <location>
        <begin position="1"/>
        <end position="106"/>
    </location>
</feature>
<evidence type="ECO:0000256" key="6">
    <source>
        <dbReference type="ARBA" id="ARBA00034078"/>
    </source>
</evidence>
<dbReference type="GO" id="GO:0046872">
    <property type="term" value="F:metal ion binding"/>
    <property type="evidence" value="ECO:0007669"/>
    <property type="project" value="UniProtKB-KW"/>
</dbReference>
<sequence>MMINITVENGEGVRQNLEIPDDMNLSLMEALKAYEYKILATCGGMALCATCHVQVLQGLAGLPPQNDAEMDMLDTLPDAGANSRLACQLRVDESMEGAIFKVMAEEEE</sequence>
<evidence type="ECO:0000256" key="5">
    <source>
        <dbReference type="ARBA" id="ARBA00023014"/>
    </source>
</evidence>
<dbReference type="Proteomes" id="UP000627292">
    <property type="component" value="Unassembled WGS sequence"/>
</dbReference>
<evidence type="ECO:0000313" key="8">
    <source>
        <dbReference type="EMBL" id="GGH75209.1"/>
    </source>
</evidence>
<protein>
    <submittedName>
        <fullName evidence="8">Ferredoxin</fullName>
    </submittedName>
</protein>
<dbReference type="PRINTS" id="PR00355">
    <property type="entry name" value="ADRENODOXIN"/>
</dbReference>
<reference evidence="8" key="1">
    <citation type="journal article" date="2014" name="Int. J. Syst. Evol. Microbiol.">
        <title>Complete genome sequence of Corynebacterium casei LMG S-19264T (=DSM 44701T), isolated from a smear-ripened cheese.</title>
        <authorList>
            <consortium name="US DOE Joint Genome Institute (JGI-PGF)"/>
            <person name="Walter F."/>
            <person name="Albersmeier A."/>
            <person name="Kalinowski J."/>
            <person name="Ruckert C."/>
        </authorList>
    </citation>
    <scope>NUCLEOTIDE SEQUENCE</scope>
    <source>
        <strain evidence="8">CGMCC 1.15290</strain>
    </source>
</reference>
<evidence type="ECO:0000256" key="1">
    <source>
        <dbReference type="ARBA" id="ARBA00010914"/>
    </source>
</evidence>
<comment type="cofactor">
    <cofactor evidence="6">
        <name>[2Fe-2S] cluster</name>
        <dbReference type="ChEBI" id="CHEBI:190135"/>
    </cofactor>
</comment>
<dbReference type="PANTHER" id="PTHR23426:SF65">
    <property type="entry name" value="FERREDOXIN-2, MITOCHONDRIAL"/>
    <property type="match status" value="1"/>
</dbReference>
<accession>A0A917J186</accession>
<dbReference type="GO" id="GO:0051537">
    <property type="term" value="F:2 iron, 2 sulfur cluster binding"/>
    <property type="evidence" value="ECO:0007669"/>
    <property type="project" value="UniProtKB-KW"/>
</dbReference>